<organism evidence="11 12">
    <name type="scientific">Ancylostoma caninum</name>
    <name type="common">Dog hookworm</name>
    <dbReference type="NCBI Taxonomy" id="29170"/>
    <lineage>
        <taxon>Eukaryota</taxon>
        <taxon>Metazoa</taxon>
        <taxon>Ecdysozoa</taxon>
        <taxon>Nematoda</taxon>
        <taxon>Chromadorea</taxon>
        <taxon>Rhabditida</taxon>
        <taxon>Rhabditina</taxon>
        <taxon>Rhabditomorpha</taxon>
        <taxon>Strongyloidea</taxon>
        <taxon>Ancylostomatidae</taxon>
        <taxon>Ancylostomatinae</taxon>
        <taxon>Ancylostoma</taxon>
    </lineage>
</organism>
<comment type="subcellular location">
    <subcellularLocation>
        <location evidence="1">Membrane</location>
        <topology evidence="1">Multi-pass membrane protein</topology>
    </subcellularLocation>
</comment>
<evidence type="ECO:0000313" key="12">
    <source>
        <dbReference type="Proteomes" id="UP000252519"/>
    </source>
</evidence>
<evidence type="ECO:0000256" key="8">
    <source>
        <dbReference type="ARBA" id="ARBA00023180"/>
    </source>
</evidence>
<evidence type="ECO:0000256" key="4">
    <source>
        <dbReference type="ARBA" id="ARBA00022692"/>
    </source>
</evidence>
<dbReference type="EMBL" id="JOJR01000022">
    <property type="protein sequence ID" value="RCN50498.1"/>
    <property type="molecule type" value="Genomic_DNA"/>
</dbReference>
<proteinExistence type="inferred from homology"/>
<dbReference type="STRING" id="29170.A0A368H3Z4"/>
<keyword evidence="4 10" id="KW-0812">Transmembrane</keyword>
<dbReference type="PANTHER" id="PTHR11616:SF321">
    <property type="entry name" value="SODIUM-DEPENDENT NUTRIENT AMINO ACID TRANSPORTER 1-RELATED"/>
    <property type="match status" value="1"/>
</dbReference>
<reference evidence="11 12" key="1">
    <citation type="submission" date="2014-10" db="EMBL/GenBank/DDBJ databases">
        <title>Draft genome of the hookworm Ancylostoma caninum.</title>
        <authorList>
            <person name="Mitreva M."/>
        </authorList>
    </citation>
    <scope>NUCLEOTIDE SEQUENCE [LARGE SCALE GENOMIC DNA]</scope>
    <source>
        <strain evidence="11 12">Baltimore</strain>
    </source>
</reference>
<evidence type="ECO:0000256" key="2">
    <source>
        <dbReference type="ARBA" id="ARBA00006459"/>
    </source>
</evidence>
<keyword evidence="12" id="KW-1185">Reference proteome</keyword>
<keyword evidence="9" id="KW-0915">Sodium</keyword>
<dbReference type="PROSITE" id="PS50267">
    <property type="entry name" value="NA_NEUROTRAN_SYMP_3"/>
    <property type="match status" value="1"/>
</dbReference>
<keyword evidence="6 10" id="KW-1133">Transmembrane helix</keyword>
<dbReference type="Proteomes" id="UP000252519">
    <property type="component" value="Unassembled WGS sequence"/>
</dbReference>
<evidence type="ECO:0000256" key="6">
    <source>
        <dbReference type="ARBA" id="ARBA00022989"/>
    </source>
</evidence>
<feature type="transmembrane region" description="Helical" evidence="10">
    <location>
        <begin position="78"/>
        <end position="104"/>
    </location>
</feature>
<dbReference type="Pfam" id="PF00209">
    <property type="entry name" value="SNF"/>
    <property type="match status" value="1"/>
</dbReference>
<evidence type="ECO:0000256" key="5">
    <source>
        <dbReference type="ARBA" id="ARBA00022847"/>
    </source>
</evidence>
<comment type="caution">
    <text evidence="11">The sequence shown here is derived from an EMBL/GenBank/DDBJ whole genome shotgun (WGS) entry which is preliminary data.</text>
</comment>
<protein>
    <submittedName>
        <fullName evidence="11">Uncharacterized protein</fullName>
    </submittedName>
</protein>
<dbReference type="PANTHER" id="PTHR11616">
    <property type="entry name" value="SODIUM/CHLORIDE DEPENDENT TRANSPORTER"/>
    <property type="match status" value="1"/>
</dbReference>
<dbReference type="GO" id="GO:0005886">
    <property type="term" value="C:plasma membrane"/>
    <property type="evidence" value="ECO:0007669"/>
    <property type="project" value="TreeGrafter"/>
</dbReference>
<evidence type="ECO:0000256" key="1">
    <source>
        <dbReference type="ARBA" id="ARBA00004141"/>
    </source>
</evidence>
<dbReference type="AlphaFoldDB" id="A0A368H3Z4"/>
<dbReference type="GO" id="GO:0046872">
    <property type="term" value="F:metal ion binding"/>
    <property type="evidence" value="ECO:0007669"/>
    <property type="project" value="UniProtKB-KW"/>
</dbReference>
<name>A0A368H3Z4_ANCCA</name>
<dbReference type="OrthoDB" id="6581954at2759"/>
<evidence type="ECO:0000256" key="3">
    <source>
        <dbReference type="ARBA" id="ARBA00022448"/>
    </source>
</evidence>
<gene>
    <name evidence="11" type="ORF">ANCCAN_03352</name>
</gene>
<dbReference type="InterPro" id="IPR000175">
    <property type="entry name" value="Na/ntran_symport"/>
</dbReference>
<dbReference type="SUPFAM" id="SSF161070">
    <property type="entry name" value="SNF-like"/>
    <property type="match status" value="1"/>
</dbReference>
<sequence>MCERKPSTQPFPLVFITTMSKFKVETIVTSLCDEFPERLRRNRRHVLTTVCASFILLSIPFCLSAGLYWMLLLAKFTITWPLVVIAFLECMAISWVSELIFLMVARGCPFCMEIAFFDTN</sequence>
<evidence type="ECO:0000256" key="9">
    <source>
        <dbReference type="PIRSR" id="PIRSR600175-1"/>
    </source>
</evidence>
<dbReference type="GO" id="GO:0015179">
    <property type="term" value="F:L-amino acid transmembrane transporter activity"/>
    <property type="evidence" value="ECO:0007669"/>
    <property type="project" value="TreeGrafter"/>
</dbReference>
<dbReference type="GO" id="GO:0089718">
    <property type="term" value="P:amino acid import across plasma membrane"/>
    <property type="evidence" value="ECO:0007669"/>
    <property type="project" value="TreeGrafter"/>
</dbReference>
<comment type="similarity">
    <text evidence="2">Belongs to the sodium:neurotransmitter symporter (SNF) (TC 2.A.22) family.</text>
</comment>
<keyword evidence="7 10" id="KW-0472">Membrane</keyword>
<keyword evidence="5" id="KW-0769">Symport</keyword>
<dbReference type="InterPro" id="IPR037272">
    <property type="entry name" value="SNS_sf"/>
</dbReference>
<feature type="transmembrane region" description="Helical" evidence="10">
    <location>
        <begin position="46"/>
        <end position="72"/>
    </location>
</feature>
<keyword evidence="8" id="KW-0325">Glycoprotein</keyword>
<evidence type="ECO:0000256" key="10">
    <source>
        <dbReference type="SAM" id="Phobius"/>
    </source>
</evidence>
<keyword evidence="3" id="KW-0813">Transport</keyword>
<feature type="binding site" evidence="9">
    <location>
        <position position="20"/>
    </location>
    <ligand>
        <name>Na(+)</name>
        <dbReference type="ChEBI" id="CHEBI:29101"/>
        <label>1</label>
    </ligand>
</feature>
<keyword evidence="9" id="KW-0479">Metal-binding</keyword>
<evidence type="ECO:0000256" key="7">
    <source>
        <dbReference type="ARBA" id="ARBA00023136"/>
    </source>
</evidence>
<dbReference type="GO" id="GO:0005283">
    <property type="term" value="F:amino acid:sodium symporter activity"/>
    <property type="evidence" value="ECO:0007669"/>
    <property type="project" value="TreeGrafter"/>
</dbReference>
<evidence type="ECO:0000313" key="11">
    <source>
        <dbReference type="EMBL" id="RCN50498.1"/>
    </source>
</evidence>
<accession>A0A368H3Z4</accession>